<evidence type="ECO:0000259" key="3">
    <source>
        <dbReference type="PROSITE" id="PS50157"/>
    </source>
</evidence>
<evidence type="ECO:0000313" key="5">
    <source>
        <dbReference type="WBParaSite" id="PgB20_g033_t03"/>
    </source>
</evidence>
<dbReference type="Proteomes" id="UP000887569">
    <property type="component" value="Unplaced"/>
</dbReference>
<keyword evidence="1" id="KW-0479">Metal-binding</keyword>
<dbReference type="PROSITE" id="PS00028">
    <property type="entry name" value="ZINC_FINGER_C2H2_1"/>
    <property type="match status" value="2"/>
</dbReference>
<evidence type="ECO:0000256" key="2">
    <source>
        <dbReference type="SAM" id="MobiDB-lite"/>
    </source>
</evidence>
<protein>
    <submittedName>
        <fullName evidence="5 6">C2H2-type domain-containing protein</fullName>
    </submittedName>
</protein>
<organism evidence="4 5">
    <name type="scientific">Parascaris univalens</name>
    <name type="common">Nematode worm</name>
    <dbReference type="NCBI Taxonomy" id="6257"/>
    <lineage>
        <taxon>Eukaryota</taxon>
        <taxon>Metazoa</taxon>
        <taxon>Ecdysozoa</taxon>
        <taxon>Nematoda</taxon>
        <taxon>Chromadorea</taxon>
        <taxon>Rhabditida</taxon>
        <taxon>Spirurina</taxon>
        <taxon>Ascaridomorpha</taxon>
        <taxon>Ascaridoidea</taxon>
        <taxon>Ascarididae</taxon>
        <taxon>Parascaris</taxon>
    </lineage>
</organism>
<accession>A0A914ZVT5</accession>
<feature type="domain" description="C2H2-type" evidence="3">
    <location>
        <begin position="332"/>
        <end position="362"/>
    </location>
</feature>
<reference evidence="5 6" key="1">
    <citation type="submission" date="2022-11" db="UniProtKB">
        <authorList>
            <consortium name="WormBaseParasite"/>
        </authorList>
    </citation>
    <scope>IDENTIFICATION</scope>
</reference>
<evidence type="ECO:0000313" key="6">
    <source>
        <dbReference type="WBParaSite" id="PgB20_g033_t04"/>
    </source>
</evidence>
<dbReference type="SMART" id="SM00355">
    <property type="entry name" value="ZnF_C2H2"/>
    <property type="match status" value="2"/>
</dbReference>
<dbReference type="WBParaSite" id="PgB20_g033_t03">
    <property type="protein sequence ID" value="PgB20_g033_t03"/>
    <property type="gene ID" value="PgB20_g033"/>
</dbReference>
<proteinExistence type="predicted"/>
<dbReference type="PROSITE" id="PS50157">
    <property type="entry name" value="ZINC_FINGER_C2H2_2"/>
    <property type="match status" value="1"/>
</dbReference>
<name>A0A914ZVT5_PARUN</name>
<dbReference type="InterPro" id="IPR013087">
    <property type="entry name" value="Znf_C2H2_type"/>
</dbReference>
<evidence type="ECO:0000313" key="4">
    <source>
        <dbReference type="Proteomes" id="UP000887569"/>
    </source>
</evidence>
<keyword evidence="1" id="KW-0863">Zinc-finger</keyword>
<keyword evidence="1" id="KW-0862">Zinc</keyword>
<dbReference type="Gene3D" id="3.30.160.60">
    <property type="entry name" value="Classic Zinc Finger"/>
    <property type="match status" value="1"/>
</dbReference>
<feature type="region of interest" description="Disordered" evidence="2">
    <location>
        <begin position="79"/>
        <end position="100"/>
    </location>
</feature>
<keyword evidence="4" id="KW-1185">Reference proteome</keyword>
<evidence type="ECO:0000256" key="1">
    <source>
        <dbReference type="PROSITE-ProRule" id="PRU00042"/>
    </source>
</evidence>
<dbReference type="WBParaSite" id="PgB20_g033_t04">
    <property type="protein sequence ID" value="PgB20_g033_t04"/>
    <property type="gene ID" value="PgB20_g033"/>
</dbReference>
<dbReference type="GO" id="GO:0008270">
    <property type="term" value="F:zinc ion binding"/>
    <property type="evidence" value="ECO:0007669"/>
    <property type="project" value="UniProtKB-KW"/>
</dbReference>
<sequence>TGECSELGSAPEGFYRCTGMEEAAADTLLVPTIAACLSSNHTSPQQHPPKPVGEEAMLAVMSAAKNMHNMGRISPASIDSGFDSSFPSSPDSSSVDSPHPTAIPDPLKCLATNMSLTKCPLLLKEAHIAEQCCSSASSSCSSGYGSALPSNASQVSLSSLSSRVDSLDLSSLKEPLSIVCDNPESTLFLQPQVIDRQCFKRNGREHEVQPKVEPFTDCASTPSSSSCYAAGSSPSFHEHLKCECHWDKCSTRFKCDNDLYDHVIKTHLEILRPTDCLSPTSRVRCSPKGRLKSLACKWGDCKMAMSRGDLKKQFLWLEDHFTTRHAGKAQPYRCLIEECTLRFTLKRALEDHLRSGHEKTKEKRTHSEEGESAKSKSCFQWTPLPYYPPCENSDFFDRATDEWIVMRLREYERTKNPCLVARAPPTPRGGAAYRKRRRVLTFAIESFKAEPPTKMMDTCEKKRLLSNAFKTSTHSSEESTCFVSDNASVAE</sequence>
<dbReference type="AlphaFoldDB" id="A0A914ZVT5"/>